<reference evidence="1" key="2">
    <citation type="journal article" date="2015" name="Fish Shellfish Immunol.">
        <title>Early steps in the European eel (Anguilla anguilla)-Vibrio vulnificus interaction in the gills: Role of the RtxA13 toxin.</title>
        <authorList>
            <person name="Callol A."/>
            <person name="Pajuelo D."/>
            <person name="Ebbesson L."/>
            <person name="Teles M."/>
            <person name="MacKenzie S."/>
            <person name="Amaro C."/>
        </authorList>
    </citation>
    <scope>NUCLEOTIDE SEQUENCE</scope>
</reference>
<sequence>MSPYWNYWPQSALARSRFDPRPFSSVYHPATQQEYCKFLQQSHEPSSFKL</sequence>
<organism evidence="1">
    <name type="scientific">Anguilla anguilla</name>
    <name type="common">European freshwater eel</name>
    <name type="synonym">Muraena anguilla</name>
    <dbReference type="NCBI Taxonomy" id="7936"/>
    <lineage>
        <taxon>Eukaryota</taxon>
        <taxon>Metazoa</taxon>
        <taxon>Chordata</taxon>
        <taxon>Craniata</taxon>
        <taxon>Vertebrata</taxon>
        <taxon>Euteleostomi</taxon>
        <taxon>Actinopterygii</taxon>
        <taxon>Neopterygii</taxon>
        <taxon>Teleostei</taxon>
        <taxon>Anguilliformes</taxon>
        <taxon>Anguillidae</taxon>
        <taxon>Anguilla</taxon>
    </lineage>
</organism>
<name>A0A0E9PV38_ANGAN</name>
<reference evidence="1" key="1">
    <citation type="submission" date="2014-11" db="EMBL/GenBank/DDBJ databases">
        <authorList>
            <person name="Amaro Gonzalez C."/>
        </authorList>
    </citation>
    <scope>NUCLEOTIDE SEQUENCE</scope>
</reference>
<proteinExistence type="predicted"/>
<protein>
    <submittedName>
        <fullName evidence="1">Uncharacterized protein</fullName>
    </submittedName>
</protein>
<evidence type="ECO:0000313" key="1">
    <source>
        <dbReference type="EMBL" id="JAH08354.1"/>
    </source>
</evidence>
<dbReference type="EMBL" id="GBXM01100223">
    <property type="protein sequence ID" value="JAH08354.1"/>
    <property type="molecule type" value="Transcribed_RNA"/>
</dbReference>
<dbReference type="AlphaFoldDB" id="A0A0E9PV38"/>
<accession>A0A0E9PV38</accession>